<proteinExistence type="predicted"/>
<accession>A0A4Y2FL61</accession>
<reference evidence="1 2" key="1">
    <citation type="journal article" date="2019" name="Sci. Rep.">
        <title>Orb-weaving spider Araneus ventricosus genome elucidates the spidroin gene catalogue.</title>
        <authorList>
            <person name="Kono N."/>
            <person name="Nakamura H."/>
            <person name="Ohtoshi R."/>
            <person name="Moran D.A.P."/>
            <person name="Shinohara A."/>
            <person name="Yoshida Y."/>
            <person name="Fujiwara M."/>
            <person name="Mori M."/>
            <person name="Tomita M."/>
            <person name="Arakawa K."/>
        </authorList>
    </citation>
    <scope>NUCLEOTIDE SEQUENCE [LARGE SCALE GENOMIC DNA]</scope>
</reference>
<name>A0A4Y2FL61_ARAVE</name>
<keyword evidence="2" id="KW-1185">Reference proteome</keyword>
<organism evidence="1 2">
    <name type="scientific">Araneus ventricosus</name>
    <name type="common">Orbweaver spider</name>
    <name type="synonym">Epeira ventricosa</name>
    <dbReference type="NCBI Taxonomy" id="182803"/>
    <lineage>
        <taxon>Eukaryota</taxon>
        <taxon>Metazoa</taxon>
        <taxon>Ecdysozoa</taxon>
        <taxon>Arthropoda</taxon>
        <taxon>Chelicerata</taxon>
        <taxon>Arachnida</taxon>
        <taxon>Araneae</taxon>
        <taxon>Araneomorphae</taxon>
        <taxon>Entelegynae</taxon>
        <taxon>Araneoidea</taxon>
        <taxon>Araneidae</taxon>
        <taxon>Araneus</taxon>
    </lineage>
</organism>
<sequence>MKRREIIPPAQYSAVLKELGKKRPAADGSDILYLDGEVTELATTKLIRKLMWRTIQFTKKIGREEKKKVAKRHLYFYCSKSEDSIHSFEFRYVDAYDNLDREDFDNEECIICSEQGRTELGFQCFMCKAPFHLYWLGKKSKPMAMRFAVIDFVV</sequence>
<gene>
    <name evidence="1" type="ORF">AVEN_63294_1</name>
</gene>
<evidence type="ECO:0000313" key="2">
    <source>
        <dbReference type="Proteomes" id="UP000499080"/>
    </source>
</evidence>
<dbReference type="Proteomes" id="UP000499080">
    <property type="component" value="Unassembled WGS sequence"/>
</dbReference>
<dbReference type="AlphaFoldDB" id="A0A4Y2FL61"/>
<protein>
    <submittedName>
        <fullName evidence="1">Uncharacterized protein</fullName>
    </submittedName>
</protein>
<dbReference type="EMBL" id="BGPR01000952">
    <property type="protein sequence ID" value="GBM41099.1"/>
    <property type="molecule type" value="Genomic_DNA"/>
</dbReference>
<comment type="caution">
    <text evidence="1">The sequence shown here is derived from an EMBL/GenBank/DDBJ whole genome shotgun (WGS) entry which is preliminary data.</text>
</comment>
<evidence type="ECO:0000313" key="1">
    <source>
        <dbReference type="EMBL" id="GBM41099.1"/>
    </source>
</evidence>